<gene>
    <name evidence="21" type="ORF">GBAR_LOCUS30887</name>
</gene>
<keyword evidence="11 16" id="KW-0460">Magnesium</keyword>
<dbReference type="InterPro" id="IPR001245">
    <property type="entry name" value="Ser-Thr/Tyr_kinase_cat_dom"/>
</dbReference>
<evidence type="ECO:0000256" key="8">
    <source>
        <dbReference type="ARBA" id="ARBA00022741"/>
    </source>
</evidence>
<comment type="catalytic activity">
    <reaction evidence="16">
        <text>L-threonyl-[receptor-protein] + ATP = O-phospho-L-threonyl-[receptor-protein] + ADP + H(+)</text>
        <dbReference type="Rhea" id="RHEA:44880"/>
        <dbReference type="Rhea" id="RHEA-COMP:11024"/>
        <dbReference type="Rhea" id="RHEA-COMP:11025"/>
        <dbReference type="ChEBI" id="CHEBI:15378"/>
        <dbReference type="ChEBI" id="CHEBI:30013"/>
        <dbReference type="ChEBI" id="CHEBI:30616"/>
        <dbReference type="ChEBI" id="CHEBI:61977"/>
        <dbReference type="ChEBI" id="CHEBI:456216"/>
        <dbReference type="EC" id="2.7.11.30"/>
    </reaction>
</comment>
<evidence type="ECO:0000256" key="10">
    <source>
        <dbReference type="ARBA" id="ARBA00022840"/>
    </source>
</evidence>
<dbReference type="GO" id="GO:0046872">
    <property type="term" value="F:metal ion binding"/>
    <property type="evidence" value="ECO:0007669"/>
    <property type="project" value="UniProtKB-KW"/>
</dbReference>
<dbReference type="Gene3D" id="1.10.510.10">
    <property type="entry name" value="Transferase(Phosphotransferase) domain 1"/>
    <property type="match status" value="1"/>
</dbReference>
<feature type="signal peptide" evidence="18">
    <location>
        <begin position="1"/>
        <end position="23"/>
    </location>
</feature>
<evidence type="ECO:0000256" key="15">
    <source>
        <dbReference type="PROSITE-ProRule" id="PRU10141"/>
    </source>
</evidence>
<dbReference type="InterPro" id="IPR000719">
    <property type="entry name" value="Prot_kinase_dom"/>
</dbReference>
<sequence length="678" mass="75473">MGQFSQVVKLIIMTVAIADYGNCLRCLCQSMINGVPTTDPLPECDGNATCTIPQLPNGDPSGLCYKKVEVVGSGGAVILTYSCADLNLHGLQANPKLCAGTEISREQYKEIVCCSGPDYCNAELSLQAKSRSPELSPNTANHSSDTTNQNGRVHNCSLVKVGLSLTHELDDCYRFPYVIVHSLICHCKQFINVELPSLPPGCYPNGTCATDTGQCFLELKITKLGGHKRYTYNCVEDNPDDQVYRVHATCTLNVPSATQVVLCCNSTNYCNKDLNPDDRLLTDPSMSPAPSPQLTDESPTNQGPDVGLICGIAAPLFVAAVVLSMTLFLICVYYLRRRKLVGERNRRVPQGMKEARPTGEMELMDMTVTSGSGSGLPFLIQRTVARTIKITELIGNGRYGQVYLGYYQGEPVAVKKFFSRDEKSWCRETEIYNTLLLRHDNILGFFASDMVSNNGVTELWLITQYHQFGSLYDFLMQEAVSPKVMLQMAISMCSGLAHLHTELFGTQAKPAIAHRDMKTKNVLVKNNMTCCIADFGLAVFKNMNEMNIPTNPKQGTKRYMAPEILNETVNMKSFESFKHVDVYALGLILWELCRRSTGVSGVPEDYEVPLQGMVPPDPSFEDMRRVVLLREMTKVMRECWYYTSTARPTAVYLKKKLLKMSQELEKMNYGDHDIQQAT</sequence>
<keyword evidence="9 16" id="KW-0418">Kinase</keyword>
<dbReference type="SUPFAM" id="SSF57302">
    <property type="entry name" value="Snake toxin-like"/>
    <property type="match status" value="1"/>
</dbReference>
<dbReference type="InterPro" id="IPR017441">
    <property type="entry name" value="Protein_kinase_ATP_BS"/>
</dbReference>
<keyword evidence="22" id="KW-1185">Reference proteome</keyword>
<reference evidence="21" key="1">
    <citation type="submission" date="2023-03" db="EMBL/GenBank/DDBJ databases">
        <authorList>
            <person name="Steffen K."/>
            <person name="Cardenas P."/>
        </authorList>
    </citation>
    <scope>NUCLEOTIDE SEQUENCE</scope>
</reference>
<evidence type="ECO:0000256" key="16">
    <source>
        <dbReference type="RuleBase" id="RU361271"/>
    </source>
</evidence>
<evidence type="ECO:0000256" key="12">
    <source>
        <dbReference type="ARBA" id="ARBA00022989"/>
    </source>
</evidence>
<proteinExistence type="inferred from homology"/>
<evidence type="ECO:0000256" key="6">
    <source>
        <dbReference type="ARBA" id="ARBA00022723"/>
    </source>
</evidence>
<evidence type="ECO:0000256" key="14">
    <source>
        <dbReference type="ARBA" id="ARBA00023170"/>
    </source>
</evidence>
<accession>A0AA35U124</accession>
<dbReference type="PROSITE" id="PS51256">
    <property type="entry name" value="GS"/>
    <property type="match status" value="1"/>
</dbReference>
<organism evidence="21 22">
    <name type="scientific">Geodia barretti</name>
    <name type="common">Barrett's horny sponge</name>
    <dbReference type="NCBI Taxonomy" id="519541"/>
    <lineage>
        <taxon>Eukaryota</taxon>
        <taxon>Metazoa</taxon>
        <taxon>Porifera</taxon>
        <taxon>Demospongiae</taxon>
        <taxon>Heteroscleromorpha</taxon>
        <taxon>Tetractinellida</taxon>
        <taxon>Astrophorina</taxon>
        <taxon>Geodiidae</taxon>
        <taxon>Geodia</taxon>
    </lineage>
</organism>
<dbReference type="InterPro" id="IPR000333">
    <property type="entry name" value="TGFB_receptor"/>
</dbReference>
<comment type="similarity">
    <text evidence="2 16">Belongs to the protein kinase superfamily. TKL Ser/Thr protein kinase family. TGFB receptor subfamily.</text>
</comment>
<keyword evidence="10 15" id="KW-0067">ATP-binding</keyword>
<feature type="region of interest" description="Disordered" evidence="17">
    <location>
        <begin position="280"/>
        <end position="300"/>
    </location>
</feature>
<feature type="transmembrane region" description="Helical" evidence="16">
    <location>
        <begin position="312"/>
        <end position="335"/>
    </location>
</feature>
<evidence type="ECO:0000259" key="19">
    <source>
        <dbReference type="PROSITE" id="PS50011"/>
    </source>
</evidence>
<dbReference type="InterPro" id="IPR008271">
    <property type="entry name" value="Ser/Thr_kinase_AS"/>
</dbReference>
<keyword evidence="3 16" id="KW-0723">Serine/threonine-protein kinase</keyword>
<keyword evidence="12 16" id="KW-1133">Transmembrane helix</keyword>
<keyword evidence="6 16" id="KW-0479">Metal-binding</keyword>
<feature type="domain" description="GS" evidence="20">
    <location>
        <begin position="358"/>
        <end position="387"/>
    </location>
</feature>
<dbReference type="Gene3D" id="3.30.200.20">
    <property type="entry name" value="Phosphorylase Kinase, domain 1"/>
    <property type="match status" value="1"/>
</dbReference>
<dbReference type="EMBL" id="CASHTH010004386">
    <property type="protein sequence ID" value="CAI8056691.1"/>
    <property type="molecule type" value="Genomic_DNA"/>
</dbReference>
<comment type="subcellular location">
    <subcellularLocation>
        <location evidence="1 16">Membrane</location>
        <topology evidence="1 16">Single-pass type I membrane protein</topology>
    </subcellularLocation>
</comment>
<evidence type="ECO:0000256" key="11">
    <source>
        <dbReference type="ARBA" id="ARBA00022842"/>
    </source>
</evidence>
<feature type="domain" description="Protein kinase" evidence="19">
    <location>
        <begin position="388"/>
        <end position="658"/>
    </location>
</feature>
<dbReference type="Gene3D" id="2.10.60.10">
    <property type="entry name" value="CD59"/>
    <property type="match status" value="2"/>
</dbReference>
<keyword evidence="4 16" id="KW-0808">Transferase</keyword>
<dbReference type="GO" id="GO:0004675">
    <property type="term" value="F:transmembrane receptor protein serine/threonine kinase activity"/>
    <property type="evidence" value="ECO:0007669"/>
    <property type="project" value="UniProtKB-EC"/>
</dbReference>
<dbReference type="PRINTS" id="PR00653">
    <property type="entry name" value="ACTIVIN2R"/>
</dbReference>
<keyword evidence="7 18" id="KW-0732">Signal</keyword>
<evidence type="ECO:0000256" key="2">
    <source>
        <dbReference type="ARBA" id="ARBA00009605"/>
    </source>
</evidence>
<keyword evidence="8 15" id="KW-0547">Nucleotide-binding</keyword>
<dbReference type="InterPro" id="IPR003605">
    <property type="entry name" value="GS_dom"/>
</dbReference>
<evidence type="ECO:0000313" key="21">
    <source>
        <dbReference type="EMBL" id="CAI8056691.1"/>
    </source>
</evidence>
<dbReference type="Proteomes" id="UP001174909">
    <property type="component" value="Unassembled WGS sequence"/>
</dbReference>
<dbReference type="PROSITE" id="PS00107">
    <property type="entry name" value="PROTEIN_KINASE_ATP"/>
    <property type="match status" value="1"/>
</dbReference>
<evidence type="ECO:0000256" key="1">
    <source>
        <dbReference type="ARBA" id="ARBA00004479"/>
    </source>
</evidence>
<evidence type="ECO:0000256" key="9">
    <source>
        <dbReference type="ARBA" id="ARBA00022777"/>
    </source>
</evidence>
<dbReference type="PANTHER" id="PTHR23255">
    <property type="entry name" value="TRANSFORMING GROWTH FACTOR-BETA RECEPTOR TYPE I AND II"/>
    <property type="match status" value="1"/>
</dbReference>
<evidence type="ECO:0000256" key="18">
    <source>
        <dbReference type="SAM" id="SignalP"/>
    </source>
</evidence>
<evidence type="ECO:0000256" key="4">
    <source>
        <dbReference type="ARBA" id="ARBA00022679"/>
    </source>
</evidence>
<name>A0AA35U124_GEOBA</name>
<evidence type="ECO:0000256" key="5">
    <source>
        <dbReference type="ARBA" id="ARBA00022692"/>
    </source>
</evidence>
<dbReference type="GO" id="GO:0005524">
    <property type="term" value="F:ATP binding"/>
    <property type="evidence" value="ECO:0007669"/>
    <property type="project" value="UniProtKB-UniRule"/>
</dbReference>
<dbReference type="AlphaFoldDB" id="A0AA35U124"/>
<dbReference type="SMART" id="SM00220">
    <property type="entry name" value="S_TKc"/>
    <property type="match status" value="1"/>
</dbReference>
<comment type="caution">
    <text evidence="21">The sequence shown here is derived from an EMBL/GenBank/DDBJ whole genome shotgun (WGS) entry which is preliminary data.</text>
</comment>
<keyword evidence="16" id="KW-0464">Manganese</keyword>
<dbReference type="Pfam" id="PF08515">
    <property type="entry name" value="TGF_beta_GS"/>
    <property type="match status" value="1"/>
</dbReference>
<dbReference type="PROSITE" id="PS50011">
    <property type="entry name" value="PROTEIN_KINASE_DOM"/>
    <property type="match status" value="1"/>
</dbReference>
<keyword evidence="14 16" id="KW-0675">Receptor</keyword>
<dbReference type="Pfam" id="PF07714">
    <property type="entry name" value="PK_Tyr_Ser-Thr"/>
    <property type="match status" value="1"/>
</dbReference>
<dbReference type="PROSITE" id="PS00108">
    <property type="entry name" value="PROTEIN_KINASE_ST"/>
    <property type="match status" value="1"/>
</dbReference>
<dbReference type="InterPro" id="IPR045860">
    <property type="entry name" value="Snake_toxin-like_sf"/>
</dbReference>
<evidence type="ECO:0000256" key="13">
    <source>
        <dbReference type="ARBA" id="ARBA00023136"/>
    </source>
</evidence>
<evidence type="ECO:0000259" key="20">
    <source>
        <dbReference type="PROSITE" id="PS51256"/>
    </source>
</evidence>
<evidence type="ECO:0000256" key="17">
    <source>
        <dbReference type="SAM" id="MobiDB-lite"/>
    </source>
</evidence>
<dbReference type="InterPro" id="IPR011009">
    <property type="entry name" value="Kinase-like_dom_sf"/>
</dbReference>
<dbReference type="EC" id="2.7.11.30" evidence="16"/>
<evidence type="ECO:0000256" key="7">
    <source>
        <dbReference type="ARBA" id="ARBA00022729"/>
    </source>
</evidence>
<feature type="chain" id="PRO_5041282310" description="Serine/threonine-protein kinase receptor" evidence="18">
    <location>
        <begin position="24"/>
        <end position="678"/>
    </location>
</feature>
<feature type="binding site" evidence="15">
    <location>
        <position position="416"/>
    </location>
    <ligand>
        <name>ATP</name>
        <dbReference type="ChEBI" id="CHEBI:30616"/>
    </ligand>
</feature>
<evidence type="ECO:0000256" key="3">
    <source>
        <dbReference type="ARBA" id="ARBA00022527"/>
    </source>
</evidence>
<evidence type="ECO:0000313" key="22">
    <source>
        <dbReference type="Proteomes" id="UP001174909"/>
    </source>
</evidence>
<keyword evidence="13 16" id="KW-0472">Membrane</keyword>
<protein>
    <recommendedName>
        <fullName evidence="16">Serine/threonine-protein kinase receptor</fullName>
        <ecNumber evidence="16">2.7.11.30</ecNumber>
    </recommendedName>
</protein>
<dbReference type="SUPFAM" id="SSF56112">
    <property type="entry name" value="Protein kinase-like (PK-like)"/>
    <property type="match status" value="1"/>
</dbReference>
<keyword evidence="5 16" id="KW-0812">Transmembrane</keyword>
<dbReference type="SMART" id="SM00467">
    <property type="entry name" value="GS"/>
    <property type="match status" value="1"/>
</dbReference>
<comment type="cofactor">
    <cofactor evidence="16">
        <name>Mg(2+)</name>
        <dbReference type="ChEBI" id="CHEBI:18420"/>
    </cofactor>
    <cofactor evidence="16">
        <name>Mn(2+)</name>
        <dbReference type="ChEBI" id="CHEBI:29035"/>
    </cofactor>
</comment>
<dbReference type="PANTHER" id="PTHR23255:SF72">
    <property type="entry name" value="RECEPTOR PROTEIN SERINE_THREONINE KINASE"/>
    <property type="match status" value="1"/>
</dbReference>
<dbReference type="GO" id="GO:0070724">
    <property type="term" value="C:BMP receptor complex"/>
    <property type="evidence" value="ECO:0007669"/>
    <property type="project" value="TreeGrafter"/>
</dbReference>
<dbReference type="GO" id="GO:0071363">
    <property type="term" value="P:cellular response to growth factor stimulus"/>
    <property type="evidence" value="ECO:0007669"/>
    <property type="project" value="TreeGrafter"/>
</dbReference>